<dbReference type="Proteomes" id="UP000887575">
    <property type="component" value="Unassembled WGS sequence"/>
</dbReference>
<evidence type="ECO:0000313" key="3">
    <source>
        <dbReference type="WBParaSite" id="MBELARI_LOCUS14039"/>
    </source>
</evidence>
<protein>
    <submittedName>
        <fullName evidence="3">DZANK-type domain-containing protein</fullName>
    </submittedName>
</protein>
<keyword evidence="2" id="KW-1185">Reference proteome</keyword>
<keyword evidence="1" id="KW-0472">Membrane</keyword>
<dbReference type="WBParaSite" id="MBELARI_LOCUS14039">
    <property type="protein sequence ID" value="MBELARI_LOCUS14039"/>
    <property type="gene ID" value="MBELARI_LOCUS14039"/>
</dbReference>
<accession>A0AAF3EJ36</accession>
<evidence type="ECO:0000256" key="1">
    <source>
        <dbReference type="SAM" id="Phobius"/>
    </source>
</evidence>
<feature type="transmembrane region" description="Helical" evidence="1">
    <location>
        <begin position="90"/>
        <end position="109"/>
    </location>
</feature>
<name>A0AAF3EJ36_9BILA</name>
<evidence type="ECO:0000313" key="2">
    <source>
        <dbReference type="Proteomes" id="UP000887575"/>
    </source>
</evidence>
<keyword evidence="1" id="KW-0812">Transmembrane</keyword>
<sequence length="119" mass="13574">MNSQMSPITVIPVQNGEGSQQIASCPACNCLPYSKDDAFCRRCGCRLNMKCRYCESRVKPLDRFCASCGTRRIVFFDRVHHIFRAHVPHFLLGGLVVAGLAMFFIRKSFQSTPRIMLRR</sequence>
<proteinExistence type="predicted"/>
<reference evidence="3" key="1">
    <citation type="submission" date="2024-02" db="UniProtKB">
        <authorList>
            <consortium name="WormBaseParasite"/>
        </authorList>
    </citation>
    <scope>IDENTIFICATION</scope>
</reference>
<organism evidence="2 3">
    <name type="scientific">Mesorhabditis belari</name>
    <dbReference type="NCBI Taxonomy" id="2138241"/>
    <lineage>
        <taxon>Eukaryota</taxon>
        <taxon>Metazoa</taxon>
        <taxon>Ecdysozoa</taxon>
        <taxon>Nematoda</taxon>
        <taxon>Chromadorea</taxon>
        <taxon>Rhabditida</taxon>
        <taxon>Rhabditina</taxon>
        <taxon>Rhabditomorpha</taxon>
        <taxon>Rhabditoidea</taxon>
        <taxon>Rhabditidae</taxon>
        <taxon>Mesorhabditinae</taxon>
        <taxon>Mesorhabditis</taxon>
    </lineage>
</organism>
<dbReference type="AlphaFoldDB" id="A0AAF3EJ36"/>
<keyword evidence="1" id="KW-1133">Transmembrane helix</keyword>